<evidence type="ECO:0000313" key="1">
    <source>
        <dbReference type="EMBL" id="KRY03506.1"/>
    </source>
</evidence>
<name>A0A0V0YTB0_9BILA</name>
<evidence type="ECO:0000313" key="2">
    <source>
        <dbReference type="Proteomes" id="UP000054783"/>
    </source>
</evidence>
<gene>
    <name evidence="1" type="ORF">T12_13919</name>
</gene>
<accession>A0A0V0YTB0</accession>
<protein>
    <submittedName>
        <fullName evidence="1">Uncharacterized protein</fullName>
    </submittedName>
</protein>
<dbReference type="EMBL" id="JYDQ01002733">
    <property type="protein sequence ID" value="KRY03506.1"/>
    <property type="molecule type" value="Genomic_DNA"/>
</dbReference>
<proteinExistence type="predicted"/>
<sequence>MIHYASELFSSAVDWQSCLFPNAISSTSVIVFVRAT</sequence>
<dbReference type="Proteomes" id="UP000054783">
    <property type="component" value="Unassembled WGS sequence"/>
</dbReference>
<reference evidence="1 2" key="1">
    <citation type="submission" date="2015-01" db="EMBL/GenBank/DDBJ databases">
        <title>Evolution of Trichinella species and genotypes.</title>
        <authorList>
            <person name="Korhonen P.K."/>
            <person name="Edoardo P."/>
            <person name="Giuseppe L.R."/>
            <person name="Gasser R.B."/>
        </authorList>
    </citation>
    <scope>NUCLEOTIDE SEQUENCE [LARGE SCALE GENOMIC DNA]</scope>
    <source>
        <strain evidence="1">ISS2496</strain>
    </source>
</reference>
<organism evidence="1 2">
    <name type="scientific">Trichinella patagoniensis</name>
    <dbReference type="NCBI Taxonomy" id="990121"/>
    <lineage>
        <taxon>Eukaryota</taxon>
        <taxon>Metazoa</taxon>
        <taxon>Ecdysozoa</taxon>
        <taxon>Nematoda</taxon>
        <taxon>Enoplea</taxon>
        <taxon>Dorylaimia</taxon>
        <taxon>Trichinellida</taxon>
        <taxon>Trichinellidae</taxon>
        <taxon>Trichinella</taxon>
    </lineage>
</organism>
<dbReference type="AlphaFoldDB" id="A0A0V0YTB0"/>
<keyword evidence="2" id="KW-1185">Reference proteome</keyword>
<comment type="caution">
    <text evidence="1">The sequence shown here is derived from an EMBL/GenBank/DDBJ whole genome shotgun (WGS) entry which is preliminary data.</text>
</comment>